<name>A0A376CNC2_9CORY</name>
<dbReference type="OrthoDB" id="4427708at2"/>
<protein>
    <submittedName>
        <fullName evidence="1">Uncharacterized protein</fullName>
    </submittedName>
</protein>
<dbReference type="Proteomes" id="UP000254467">
    <property type="component" value="Unassembled WGS sequence"/>
</dbReference>
<dbReference type="RefSeq" id="WP_018581334.1">
    <property type="nucleotide sequence ID" value="NZ_UFXQ01000001.1"/>
</dbReference>
<evidence type="ECO:0000313" key="1">
    <source>
        <dbReference type="EMBL" id="STC70016.1"/>
    </source>
</evidence>
<proteinExistence type="predicted"/>
<keyword evidence="2" id="KW-1185">Reference proteome</keyword>
<sequence length="136" mass="14917">MGILDSLRNLLGADAVPRLVDYPEELAMTEVDALEVHTAHITPDTKEILVIITLDPRAFRLAKSTTEPLRMTCGKNRPVTWIPVRKEALPALDPTLGWIIPLSPATREELSALDDDTAEVELKSVNVGLVVTEVVI</sequence>
<dbReference type="EMBL" id="UFXQ01000001">
    <property type="protein sequence ID" value="STC70016.1"/>
    <property type="molecule type" value="Genomic_DNA"/>
</dbReference>
<evidence type="ECO:0000313" key="2">
    <source>
        <dbReference type="Proteomes" id="UP000254467"/>
    </source>
</evidence>
<gene>
    <name evidence="1" type="ORF">NCTC11862_01822</name>
</gene>
<reference evidence="1 2" key="1">
    <citation type="submission" date="2018-06" db="EMBL/GenBank/DDBJ databases">
        <authorList>
            <consortium name="Pathogen Informatics"/>
            <person name="Doyle S."/>
        </authorList>
    </citation>
    <scope>NUCLEOTIDE SEQUENCE [LARGE SCALE GENOMIC DNA]</scope>
    <source>
        <strain evidence="1 2">NCTC11862</strain>
    </source>
</reference>
<accession>A0A376CNC2</accession>
<dbReference type="STRING" id="35756.GCA_001044155_00246"/>
<dbReference type="AlphaFoldDB" id="A0A376CNC2"/>
<organism evidence="1 2">
    <name type="scientific">Corynebacterium pilosum</name>
    <dbReference type="NCBI Taxonomy" id="35756"/>
    <lineage>
        <taxon>Bacteria</taxon>
        <taxon>Bacillati</taxon>
        <taxon>Actinomycetota</taxon>
        <taxon>Actinomycetes</taxon>
        <taxon>Mycobacteriales</taxon>
        <taxon>Corynebacteriaceae</taxon>
        <taxon>Corynebacterium</taxon>
    </lineage>
</organism>